<evidence type="ECO:0000313" key="1">
    <source>
        <dbReference type="EMBL" id="GIX79775.1"/>
    </source>
</evidence>
<name>A0AAV4N7I3_9ARAC</name>
<dbReference type="Proteomes" id="UP001054837">
    <property type="component" value="Unassembled WGS sequence"/>
</dbReference>
<evidence type="ECO:0000313" key="2">
    <source>
        <dbReference type="Proteomes" id="UP001054837"/>
    </source>
</evidence>
<protein>
    <submittedName>
        <fullName evidence="1">115 kDa protein in type-1 retrotransposable element R1DM</fullName>
    </submittedName>
</protein>
<dbReference type="AlphaFoldDB" id="A0AAV4N7I3"/>
<comment type="caution">
    <text evidence="1">The sequence shown here is derived from an EMBL/GenBank/DDBJ whole genome shotgun (WGS) entry which is preliminary data.</text>
</comment>
<proteinExistence type="predicted"/>
<accession>A0AAV4N7I3</accession>
<organism evidence="1 2">
    <name type="scientific">Caerostris darwini</name>
    <dbReference type="NCBI Taxonomy" id="1538125"/>
    <lineage>
        <taxon>Eukaryota</taxon>
        <taxon>Metazoa</taxon>
        <taxon>Ecdysozoa</taxon>
        <taxon>Arthropoda</taxon>
        <taxon>Chelicerata</taxon>
        <taxon>Arachnida</taxon>
        <taxon>Araneae</taxon>
        <taxon>Araneomorphae</taxon>
        <taxon>Entelegynae</taxon>
        <taxon>Araneoidea</taxon>
        <taxon>Araneidae</taxon>
        <taxon>Caerostris</taxon>
    </lineage>
</organism>
<reference evidence="1 2" key="1">
    <citation type="submission" date="2021-06" db="EMBL/GenBank/DDBJ databases">
        <title>Caerostris darwini draft genome.</title>
        <authorList>
            <person name="Kono N."/>
            <person name="Arakawa K."/>
        </authorList>
    </citation>
    <scope>NUCLEOTIDE SEQUENCE [LARGE SCALE GENOMIC DNA]</scope>
</reference>
<sequence length="284" mass="33028">MAGKSIKYTKNLKYLGVIFDSKLTWIHHLNSIQDKINSLQHKIYRISRATWGLNPRVKKEIHNKVTEKIISYGHEIWYQDKTKQNIKILKLQRSGLLNITKCYKTVSTDALQVLAGIPPLDLKLKFSSILFRLKIGNQPATIQNFLIQPQSFNYKKPIIPPWTKTAFSWNYDINFIKKEIVAAWQDRWSNSSKGREVFTLFPEVKISRIQGDFLINQLITGHGCLGVYQERFFGVSGTCPCGHPSEDRIHLIFDCPQWNNYREKSFPRNHLEVKIELLLVVLPC</sequence>
<gene>
    <name evidence="1" type="primary">R1A1-element ORF2</name>
    <name evidence="1" type="ORF">CDAR_77451</name>
</gene>
<keyword evidence="2" id="KW-1185">Reference proteome</keyword>
<dbReference type="EMBL" id="BPLQ01001225">
    <property type="protein sequence ID" value="GIX79775.1"/>
    <property type="molecule type" value="Genomic_DNA"/>
</dbReference>